<name>A0A443PMD4_9MAGN</name>
<dbReference type="PANTHER" id="PTHR33178">
    <property type="match status" value="1"/>
</dbReference>
<dbReference type="SUPFAM" id="SSF54909">
    <property type="entry name" value="Dimeric alpha+beta barrel"/>
    <property type="match status" value="2"/>
</dbReference>
<comment type="caution">
    <text evidence="3">The sequence shown here is derived from an EMBL/GenBank/DDBJ whole genome shotgun (WGS) entry which is preliminary data.</text>
</comment>
<dbReference type="STRING" id="337451.A0A443PMD4"/>
<proteinExistence type="predicted"/>
<sequence>MQAALISPIPLFAKTLTLTSSLSVPSKRSNFSPSPLVEFSPKTPSFVSRFNGLADRHFWRRNGWRVIFSALDGWNSGIESETQYMRKRKIVEHIFLLKAKEDLSDEEEKDMLDYLYTAQYLMGGIVAISLGRIVDLNADGFTHAVYMRFQRKEDLAKFHEISSTGVLKEHVMPYCHGLISVDYESEVEDDILPIFRKGEDFNHGVEFILLISVIESAFGKPVEDALDTLTNLIAQSGSLIVQATQGANINPNEREYTHAVVIRFPTLEALNIFRDSSEYKNMWRLKFQPIAAKSLSVYFAVDPIGTEIM</sequence>
<dbReference type="Proteomes" id="UP000283530">
    <property type="component" value="Unassembled WGS sequence"/>
</dbReference>
<evidence type="ECO:0000259" key="2">
    <source>
        <dbReference type="PROSITE" id="PS51502"/>
    </source>
</evidence>
<dbReference type="AlphaFoldDB" id="A0A443PMD4"/>
<feature type="domain" description="Stress-response A/B barrel" evidence="2">
    <location>
        <begin position="91"/>
        <end position="183"/>
    </location>
</feature>
<reference evidence="3 4" key="1">
    <citation type="journal article" date="2019" name="Nat. Plants">
        <title>Stout camphor tree genome fills gaps in understanding of flowering plant genome evolution.</title>
        <authorList>
            <person name="Chaw S.M."/>
            <person name="Liu Y.C."/>
            <person name="Wu Y.W."/>
            <person name="Wang H.Y."/>
            <person name="Lin C.I."/>
            <person name="Wu C.S."/>
            <person name="Ke H.M."/>
            <person name="Chang L.Y."/>
            <person name="Hsu C.Y."/>
            <person name="Yang H.T."/>
            <person name="Sudianto E."/>
            <person name="Hsu M.H."/>
            <person name="Wu K.P."/>
            <person name="Wang L.N."/>
            <person name="Leebens-Mack J.H."/>
            <person name="Tsai I.J."/>
        </authorList>
    </citation>
    <scope>NUCLEOTIDE SEQUENCE [LARGE SCALE GENOMIC DNA]</scope>
    <source>
        <strain evidence="4">cv. Chaw 1501</strain>
        <tissue evidence="3">Young leaves</tissue>
    </source>
</reference>
<dbReference type="SMART" id="SM00886">
    <property type="entry name" value="Dabb"/>
    <property type="match status" value="2"/>
</dbReference>
<dbReference type="PANTHER" id="PTHR33178:SF5">
    <property type="entry name" value="EXPRESSED PROTEIN"/>
    <property type="match status" value="1"/>
</dbReference>
<dbReference type="EMBL" id="QPKB01000009">
    <property type="protein sequence ID" value="RWR91930.1"/>
    <property type="molecule type" value="Genomic_DNA"/>
</dbReference>
<accession>A0A443PMD4</accession>
<protein>
    <submittedName>
        <fullName evidence="3">Stress responsive alpha-beta barrel</fullName>
    </submittedName>
</protein>
<dbReference type="OrthoDB" id="2016695at2759"/>
<gene>
    <name evidence="3" type="ORF">CKAN_02111400</name>
</gene>
<dbReference type="InterPro" id="IPR013097">
    <property type="entry name" value="Dabb"/>
</dbReference>
<comment type="subunit">
    <text evidence="1">Homodimer.</text>
</comment>
<evidence type="ECO:0000256" key="1">
    <source>
        <dbReference type="ARBA" id="ARBA00011738"/>
    </source>
</evidence>
<feature type="domain" description="Stress-response A/B barrel" evidence="2">
    <location>
        <begin position="205"/>
        <end position="299"/>
    </location>
</feature>
<organism evidence="3 4">
    <name type="scientific">Cinnamomum micranthum f. kanehirae</name>
    <dbReference type="NCBI Taxonomy" id="337451"/>
    <lineage>
        <taxon>Eukaryota</taxon>
        <taxon>Viridiplantae</taxon>
        <taxon>Streptophyta</taxon>
        <taxon>Embryophyta</taxon>
        <taxon>Tracheophyta</taxon>
        <taxon>Spermatophyta</taxon>
        <taxon>Magnoliopsida</taxon>
        <taxon>Magnoliidae</taxon>
        <taxon>Laurales</taxon>
        <taxon>Lauraceae</taxon>
        <taxon>Cinnamomum</taxon>
    </lineage>
</organism>
<evidence type="ECO:0000313" key="4">
    <source>
        <dbReference type="Proteomes" id="UP000283530"/>
    </source>
</evidence>
<dbReference type="Gene3D" id="3.30.70.100">
    <property type="match status" value="2"/>
</dbReference>
<dbReference type="InterPro" id="IPR044662">
    <property type="entry name" value="HS1/DABB1-like"/>
</dbReference>
<keyword evidence="4" id="KW-1185">Reference proteome</keyword>
<dbReference type="Pfam" id="PF07876">
    <property type="entry name" value="Dabb"/>
    <property type="match status" value="1"/>
</dbReference>
<dbReference type="PROSITE" id="PS51502">
    <property type="entry name" value="S_R_A_B_BARREL"/>
    <property type="match status" value="2"/>
</dbReference>
<dbReference type="InterPro" id="IPR011008">
    <property type="entry name" value="Dimeric_a/b-barrel"/>
</dbReference>
<evidence type="ECO:0000313" key="3">
    <source>
        <dbReference type="EMBL" id="RWR91930.1"/>
    </source>
</evidence>